<evidence type="ECO:0000256" key="13">
    <source>
        <dbReference type="SAM" id="Phobius"/>
    </source>
</evidence>
<dbReference type="InterPro" id="IPR005467">
    <property type="entry name" value="His_kinase_dom"/>
</dbReference>
<keyword evidence="8 15" id="KW-0418">Kinase</keyword>
<dbReference type="SMART" id="SM00387">
    <property type="entry name" value="HATPase_c"/>
    <property type="match status" value="1"/>
</dbReference>
<evidence type="ECO:0000256" key="3">
    <source>
        <dbReference type="ARBA" id="ARBA00012438"/>
    </source>
</evidence>
<dbReference type="InterPro" id="IPR004358">
    <property type="entry name" value="Sig_transdc_His_kin-like_C"/>
</dbReference>
<dbReference type="Gene3D" id="3.30.565.10">
    <property type="entry name" value="Histidine kinase-like ATPase, C-terminal domain"/>
    <property type="match status" value="1"/>
</dbReference>
<evidence type="ECO:0000256" key="1">
    <source>
        <dbReference type="ARBA" id="ARBA00000085"/>
    </source>
</evidence>
<dbReference type="PANTHER" id="PTHR45436:SF14">
    <property type="entry name" value="SENSOR PROTEIN QSEC"/>
    <property type="match status" value="1"/>
</dbReference>
<comment type="subcellular location">
    <subcellularLocation>
        <location evidence="2">Membrane</location>
        <topology evidence="2">Multi-pass membrane protein</topology>
    </subcellularLocation>
</comment>
<evidence type="ECO:0000256" key="6">
    <source>
        <dbReference type="ARBA" id="ARBA00022692"/>
    </source>
</evidence>
<dbReference type="KEGG" id="afri:E3E15_01075"/>
<organism evidence="15 16">
    <name type="scientific">Allofrancisella frigidaquae</name>
    <dbReference type="NCBI Taxonomy" id="1085644"/>
    <lineage>
        <taxon>Bacteria</taxon>
        <taxon>Pseudomonadati</taxon>
        <taxon>Pseudomonadota</taxon>
        <taxon>Gammaproteobacteria</taxon>
        <taxon>Thiotrichales</taxon>
        <taxon>Francisellaceae</taxon>
        <taxon>Allofrancisella</taxon>
    </lineage>
</organism>
<protein>
    <recommendedName>
        <fullName evidence="3">histidine kinase</fullName>
        <ecNumber evidence="3">2.7.13.3</ecNumber>
    </recommendedName>
</protein>
<dbReference type="RefSeq" id="WP_172106272.1">
    <property type="nucleotide sequence ID" value="NZ_CP038017.1"/>
</dbReference>
<keyword evidence="5" id="KW-0808">Transferase</keyword>
<evidence type="ECO:0000256" key="7">
    <source>
        <dbReference type="ARBA" id="ARBA00022741"/>
    </source>
</evidence>
<dbReference type="PROSITE" id="PS50109">
    <property type="entry name" value="HIS_KIN"/>
    <property type="match status" value="1"/>
</dbReference>
<dbReference type="GO" id="GO:0000155">
    <property type="term" value="F:phosphorelay sensor kinase activity"/>
    <property type="evidence" value="ECO:0007669"/>
    <property type="project" value="InterPro"/>
</dbReference>
<keyword evidence="6 13" id="KW-0812">Transmembrane</keyword>
<dbReference type="InterPro" id="IPR050428">
    <property type="entry name" value="TCS_sensor_his_kinase"/>
</dbReference>
<dbReference type="CDD" id="cd00075">
    <property type="entry name" value="HATPase"/>
    <property type="match status" value="1"/>
</dbReference>
<evidence type="ECO:0000256" key="12">
    <source>
        <dbReference type="ARBA" id="ARBA00023136"/>
    </source>
</evidence>
<dbReference type="Proteomes" id="UP000503320">
    <property type="component" value="Chromosome"/>
</dbReference>
<keyword evidence="16" id="KW-1185">Reference proteome</keyword>
<dbReference type="SUPFAM" id="SSF47384">
    <property type="entry name" value="Homodimeric domain of signal transducing histidine kinase"/>
    <property type="match status" value="1"/>
</dbReference>
<dbReference type="GO" id="GO:0005524">
    <property type="term" value="F:ATP binding"/>
    <property type="evidence" value="ECO:0007669"/>
    <property type="project" value="UniProtKB-KW"/>
</dbReference>
<evidence type="ECO:0000259" key="14">
    <source>
        <dbReference type="PROSITE" id="PS50109"/>
    </source>
</evidence>
<dbReference type="PRINTS" id="PR00344">
    <property type="entry name" value="BCTRLSENSOR"/>
</dbReference>
<feature type="transmembrane region" description="Helical" evidence="13">
    <location>
        <begin position="172"/>
        <end position="195"/>
    </location>
</feature>
<dbReference type="CDD" id="cd00082">
    <property type="entry name" value="HisKA"/>
    <property type="match status" value="1"/>
</dbReference>
<dbReference type="InterPro" id="IPR036890">
    <property type="entry name" value="HATPase_C_sf"/>
</dbReference>
<evidence type="ECO:0000256" key="5">
    <source>
        <dbReference type="ARBA" id="ARBA00022679"/>
    </source>
</evidence>
<dbReference type="SMART" id="SM00388">
    <property type="entry name" value="HisKA"/>
    <property type="match status" value="1"/>
</dbReference>
<sequence>MSTNNKRESSILGFLAISFASFFMILMLVISLLGFYQIKYQNDAFADDQLKITAQIIETILHKYPIDKQKNYSKNILDDISKSFIDIKSYSENIGFTIYDRKKKKIILKTSNLPVFKKGYRDISLTVGYEWLYTNKNEKHQWYTYTLAADDNRYFITVFASHHVKDKLTRQAFLRLTLLSIITYIALIIFTYYILHIALQPLKRINNNVSKINPRKNEKLQENIVPHEIKSVIEQINSLIEKFHQTIEREKKFSGDAAHELKTPISGIKTLVEIALASDDISEIKQKLRRIRNSADRYSHIIDQLLILSRIQPDEQVIFAKKLLVNKVLETFIAESAIKAIEKNIEISFYPSEQELYCYSNEYLLGILFKNLLSNAIKYTKNGGHVEIRSFEKNSNVIIEVKDNGIGVPPENINRIFDRFYREVGTGEEGSGLGLAIVTEIVRLHNGKIFAKNNTDQKGITITVKIPMDHKLED</sequence>
<dbReference type="FunFam" id="3.30.565.10:FF:000006">
    <property type="entry name" value="Sensor histidine kinase WalK"/>
    <property type="match status" value="1"/>
</dbReference>
<keyword evidence="9" id="KW-0067">ATP-binding</keyword>
<dbReference type="Gene3D" id="1.10.287.130">
    <property type="match status" value="1"/>
</dbReference>
<dbReference type="Pfam" id="PF02518">
    <property type="entry name" value="HATPase_c"/>
    <property type="match status" value="1"/>
</dbReference>
<evidence type="ECO:0000256" key="10">
    <source>
        <dbReference type="ARBA" id="ARBA00022989"/>
    </source>
</evidence>
<feature type="transmembrane region" description="Helical" evidence="13">
    <location>
        <begin position="12"/>
        <end position="36"/>
    </location>
</feature>
<evidence type="ECO:0000256" key="2">
    <source>
        <dbReference type="ARBA" id="ARBA00004141"/>
    </source>
</evidence>
<dbReference type="Pfam" id="PF00512">
    <property type="entry name" value="HisKA"/>
    <property type="match status" value="1"/>
</dbReference>
<feature type="domain" description="Histidine kinase" evidence="14">
    <location>
        <begin position="256"/>
        <end position="470"/>
    </location>
</feature>
<keyword evidence="12 13" id="KW-0472">Membrane</keyword>
<accession>A0A6M3HRY1</accession>
<name>A0A6M3HRY1_9GAMM</name>
<evidence type="ECO:0000313" key="16">
    <source>
        <dbReference type="Proteomes" id="UP000503320"/>
    </source>
</evidence>
<proteinExistence type="predicted"/>
<evidence type="ECO:0000256" key="11">
    <source>
        <dbReference type="ARBA" id="ARBA00023012"/>
    </source>
</evidence>
<dbReference type="PANTHER" id="PTHR45436">
    <property type="entry name" value="SENSOR HISTIDINE KINASE YKOH"/>
    <property type="match status" value="1"/>
</dbReference>
<keyword evidence="7" id="KW-0547">Nucleotide-binding</keyword>
<keyword evidence="10 13" id="KW-1133">Transmembrane helix</keyword>
<keyword evidence="4" id="KW-0597">Phosphoprotein</keyword>
<dbReference type="InterPro" id="IPR036097">
    <property type="entry name" value="HisK_dim/P_sf"/>
</dbReference>
<dbReference type="SUPFAM" id="SSF55874">
    <property type="entry name" value="ATPase domain of HSP90 chaperone/DNA topoisomerase II/histidine kinase"/>
    <property type="match status" value="1"/>
</dbReference>
<dbReference type="InterPro" id="IPR003661">
    <property type="entry name" value="HisK_dim/P_dom"/>
</dbReference>
<evidence type="ECO:0000256" key="8">
    <source>
        <dbReference type="ARBA" id="ARBA00022777"/>
    </source>
</evidence>
<keyword evidence="11" id="KW-0902">Two-component regulatory system</keyword>
<dbReference type="InterPro" id="IPR003594">
    <property type="entry name" value="HATPase_dom"/>
</dbReference>
<dbReference type="AlphaFoldDB" id="A0A6M3HRY1"/>
<evidence type="ECO:0000313" key="15">
    <source>
        <dbReference type="EMBL" id="QIV94024.1"/>
    </source>
</evidence>
<comment type="catalytic activity">
    <reaction evidence="1">
        <text>ATP + protein L-histidine = ADP + protein N-phospho-L-histidine.</text>
        <dbReference type="EC" id="2.7.13.3"/>
    </reaction>
</comment>
<gene>
    <name evidence="15" type="ORF">E3E15_01075</name>
</gene>
<dbReference type="EC" id="2.7.13.3" evidence="3"/>
<reference evidence="15 16" key="1">
    <citation type="submission" date="2019-03" db="EMBL/GenBank/DDBJ databases">
        <title>Complete Genome Sequence of Allofrancisella frigidaquae Strain SYSU 10HL1970 Isolated from Water-Cooling Systems in China.</title>
        <authorList>
            <person name="Ohrman C."/>
            <person name="Uneklint I."/>
            <person name="Sjodin A."/>
        </authorList>
    </citation>
    <scope>NUCLEOTIDE SEQUENCE [LARGE SCALE GENOMIC DNA]</scope>
    <source>
        <strain evidence="15 16">SYSU 10HL1970</strain>
    </source>
</reference>
<dbReference type="GO" id="GO:0005886">
    <property type="term" value="C:plasma membrane"/>
    <property type="evidence" value="ECO:0007669"/>
    <property type="project" value="UniProtKB-ARBA"/>
</dbReference>
<evidence type="ECO:0000256" key="4">
    <source>
        <dbReference type="ARBA" id="ARBA00022553"/>
    </source>
</evidence>
<evidence type="ECO:0000256" key="9">
    <source>
        <dbReference type="ARBA" id="ARBA00022840"/>
    </source>
</evidence>
<dbReference type="EMBL" id="CP038017">
    <property type="protein sequence ID" value="QIV94024.1"/>
    <property type="molecule type" value="Genomic_DNA"/>
</dbReference>